<feature type="region of interest" description="Disordered" evidence="8">
    <location>
        <begin position="297"/>
        <end position="321"/>
    </location>
</feature>
<keyword evidence="7 9" id="KW-0472">Membrane</keyword>
<dbReference type="InterPro" id="IPR000620">
    <property type="entry name" value="EamA_dom"/>
</dbReference>
<evidence type="ECO:0000256" key="7">
    <source>
        <dbReference type="ARBA" id="ARBA00023136"/>
    </source>
</evidence>
<feature type="domain" description="EamA" evidence="10">
    <location>
        <begin position="6"/>
        <end position="142"/>
    </location>
</feature>
<feature type="compositionally biased region" description="Basic and acidic residues" evidence="8">
    <location>
        <begin position="297"/>
        <end position="306"/>
    </location>
</feature>
<keyword evidence="6 9" id="KW-1133">Transmembrane helix</keyword>
<evidence type="ECO:0000313" key="12">
    <source>
        <dbReference type="Proteomes" id="UP001183226"/>
    </source>
</evidence>
<evidence type="ECO:0000313" key="11">
    <source>
        <dbReference type="EMBL" id="MDT0300518.1"/>
    </source>
</evidence>
<name>A0ABU2KMX3_9ACTN</name>
<feature type="transmembrane region" description="Helical" evidence="9">
    <location>
        <begin position="7"/>
        <end position="25"/>
    </location>
</feature>
<dbReference type="EMBL" id="JAVREK010000001">
    <property type="protein sequence ID" value="MDT0300518.1"/>
    <property type="molecule type" value="Genomic_DNA"/>
</dbReference>
<protein>
    <submittedName>
        <fullName evidence="11">EamA family transporter RarD</fullName>
    </submittedName>
</protein>
<dbReference type="Pfam" id="PF00892">
    <property type="entry name" value="EamA"/>
    <property type="match status" value="1"/>
</dbReference>
<reference evidence="12" key="1">
    <citation type="submission" date="2023-07" db="EMBL/GenBank/DDBJ databases">
        <title>30 novel species of actinomycetes from the DSMZ collection.</title>
        <authorList>
            <person name="Nouioui I."/>
        </authorList>
    </citation>
    <scope>NUCLEOTIDE SEQUENCE [LARGE SCALE GENOMIC DNA]</scope>
    <source>
        <strain evidence="12">DSM 45055</strain>
    </source>
</reference>
<dbReference type="Proteomes" id="UP001183226">
    <property type="component" value="Unassembled WGS sequence"/>
</dbReference>
<dbReference type="InterPro" id="IPR004626">
    <property type="entry name" value="RarD"/>
</dbReference>
<feature type="transmembrane region" description="Helical" evidence="9">
    <location>
        <begin position="70"/>
        <end position="90"/>
    </location>
</feature>
<comment type="caution">
    <text evidence="11">The sequence shown here is derived from an EMBL/GenBank/DDBJ whole genome shotgun (WGS) entry which is preliminary data.</text>
</comment>
<feature type="transmembrane region" description="Helical" evidence="9">
    <location>
        <begin position="37"/>
        <end position="58"/>
    </location>
</feature>
<evidence type="ECO:0000256" key="9">
    <source>
        <dbReference type="SAM" id="Phobius"/>
    </source>
</evidence>
<accession>A0ABU2KMX3</accession>
<organism evidence="11 12">
    <name type="scientific">Streptomonospora wellingtoniae</name>
    <dbReference type="NCBI Taxonomy" id="3075544"/>
    <lineage>
        <taxon>Bacteria</taxon>
        <taxon>Bacillati</taxon>
        <taxon>Actinomycetota</taxon>
        <taxon>Actinomycetes</taxon>
        <taxon>Streptosporangiales</taxon>
        <taxon>Nocardiopsidaceae</taxon>
        <taxon>Streptomonospora</taxon>
    </lineage>
</organism>
<comment type="subcellular location">
    <subcellularLocation>
        <location evidence="1">Cell membrane</location>
        <topology evidence="1">Multi-pass membrane protein</topology>
    </subcellularLocation>
</comment>
<keyword evidence="4" id="KW-1003">Cell membrane</keyword>
<evidence type="ECO:0000256" key="5">
    <source>
        <dbReference type="ARBA" id="ARBA00022692"/>
    </source>
</evidence>
<keyword evidence="12" id="KW-1185">Reference proteome</keyword>
<evidence type="ECO:0000256" key="3">
    <source>
        <dbReference type="ARBA" id="ARBA00022448"/>
    </source>
</evidence>
<dbReference type="InterPro" id="IPR037185">
    <property type="entry name" value="EmrE-like"/>
</dbReference>
<evidence type="ECO:0000256" key="6">
    <source>
        <dbReference type="ARBA" id="ARBA00022989"/>
    </source>
</evidence>
<comment type="similarity">
    <text evidence="2">Belongs to the EamA transporter family.</text>
</comment>
<dbReference type="PANTHER" id="PTHR22911">
    <property type="entry name" value="ACYL-MALONYL CONDENSING ENZYME-RELATED"/>
    <property type="match status" value="1"/>
</dbReference>
<gene>
    <name evidence="11" type="primary">rarD</name>
    <name evidence="11" type="ORF">RM446_00140</name>
</gene>
<feature type="transmembrane region" description="Helical" evidence="9">
    <location>
        <begin position="209"/>
        <end position="228"/>
    </location>
</feature>
<evidence type="ECO:0000256" key="4">
    <source>
        <dbReference type="ARBA" id="ARBA00022475"/>
    </source>
</evidence>
<sequence length="321" mass="34067">MPDSNRGVLLGAGAYLMWGLSTLYWPLVSAAGATEVIAHRMVWSLLTVLVLLALRAHWRWLAALLRRPDRLAMLAGAAAVISVNWGLFVYTVNSGQTSQAALGYFINPLVSVLVGVLFFAERLRRAQAAAVALGAVAVAVLSVAYGGVPWLSLGMAFSFATYGALKKLAGMAGVESLAAETLLLFLPAVGYIVFLQASGAGTFTAVSPWHSVALVGSGVVTALPLLAFGAAARRIPLSMLGLLQFIVPVMQFLFAWLLFAEEMPPSRWVGFAIVWCALVVFVTDMLRHNALSARAARGAERSDRTSGEPGVPASAAERREP</sequence>
<dbReference type="PANTHER" id="PTHR22911:SF137">
    <property type="entry name" value="SOLUTE CARRIER FAMILY 35 MEMBER G2-RELATED"/>
    <property type="match status" value="1"/>
</dbReference>
<feature type="transmembrane region" description="Helical" evidence="9">
    <location>
        <begin position="102"/>
        <end position="120"/>
    </location>
</feature>
<evidence type="ECO:0000256" key="1">
    <source>
        <dbReference type="ARBA" id="ARBA00004651"/>
    </source>
</evidence>
<keyword evidence="5 9" id="KW-0812">Transmembrane</keyword>
<evidence type="ECO:0000256" key="2">
    <source>
        <dbReference type="ARBA" id="ARBA00007362"/>
    </source>
</evidence>
<proteinExistence type="inferred from homology"/>
<dbReference type="NCBIfam" id="TIGR00688">
    <property type="entry name" value="rarD"/>
    <property type="match status" value="1"/>
</dbReference>
<evidence type="ECO:0000256" key="8">
    <source>
        <dbReference type="SAM" id="MobiDB-lite"/>
    </source>
</evidence>
<feature type="transmembrane region" description="Helical" evidence="9">
    <location>
        <begin position="127"/>
        <end position="144"/>
    </location>
</feature>
<feature type="transmembrane region" description="Helical" evidence="9">
    <location>
        <begin position="240"/>
        <end position="259"/>
    </location>
</feature>
<evidence type="ECO:0000259" key="10">
    <source>
        <dbReference type="Pfam" id="PF00892"/>
    </source>
</evidence>
<dbReference type="SUPFAM" id="SSF103481">
    <property type="entry name" value="Multidrug resistance efflux transporter EmrE"/>
    <property type="match status" value="2"/>
</dbReference>
<dbReference type="RefSeq" id="WP_311542939.1">
    <property type="nucleotide sequence ID" value="NZ_JAVREK010000001.1"/>
</dbReference>
<keyword evidence="3" id="KW-0813">Transport</keyword>
<feature type="transmembrane region" description="Helical" evidence="9">
    <location>
        <begin position="265"/>
        <end position="286"/>
    </location>
</feature>